<name>A0A6U5YAJ5_GUITH</name>
<organism evidence="2">
    <name type="scientific">Guillardia theta</name>
    <name type="common">Cryptophyte</name>
    <name type="synonym">Cryptomonas phi</name>
    <dbReference type="NCBI Taxonomy" id="55529"/>
    <lineage>
        <taxon>Eukaryota</taxon>
        <taxon>Cryptophyceae</taxon>
        <taxon>Pyrenomonadales</taxon>
        <taxon>Geminigeraceae</taxon>
        <taxon>Guillardia</taxon>
    </lineage>
</organism>
<accession>A0A6U5YAJ5</accession>
<dbReference type="EMBL" id="HBKN01012311">
    <property type="protein sequence ID" value="CAE2283840.1"/>
    <property type="molecule type" value="Transcribed_RNA"/>
</dbReference>
<evidence type="ECO:0000313" key="3">
    <source>
        <dbReference type="EMBL" id="CAE2283840.1"/>
    </source>
</evidence>
<evidence type="ECO:0000313" key="2">
    <source>
        <dbReference type="EMBL" id="CAE2283836.1"/>
    </source>
</evidence>
<dbReference type="PANTHER" id="PTHR12802:SF155">
    <property type="entry name" value="DEUBIQUITINASE MYSM1"/>
    <property type="match status" value="1"/>
</dbReference>
<protein>
    <submittedName>
        <fullName evidence="2">Uncharacterized protein</fullName>
    </submittedName>
</protein>
<dbReference type="EMBL" id="HBKN01012310">
    <property type="protein sequence ID" value="CAE2283836.1"/>
    <property type="molecule type" value="Transcribed_RNA"/>
</dbReference>
<keyword evidence="1" id="KW-0539">Nucleus</keyword>
<reference evidence="2" key="1">
    <citation type="submission" date="2021-01" db="EMBL/GenBank/DDBJ databases">
        <authorList>
            <person name="Corre E."/>
            <person name="Pelletier E."/>
            <person name="Niang G."/>
            <person name="Scheremetjew M."/>
            <person name="Finn R."/>
            <person name="Kale V."/>
            <person name="Holt S."/>
            <person name="Cochrane G."/>
            <person name="Meng A."/>
            <person name="Brown T."/>
            <person name="Cohen L."/>
        </authorList>
    </citation>
    <scope>NUCLEOTIDE SEQUENCE</scope>
    <source>
        <strain evidence="2">CCMP 2712</strain>
    </source>
</reference>
<evidence type="ECO:0000256" key="1">
    <source>
        <dbReference type="ARBA" id="ARBA00023242"/>
    </source>
</evidence>
<proteinExistence type="predicted"/>
<sequence length="261" mass="29193">MQTSANSLEDAIASLYPEDVAANSKKDYVQDHLLHQENHLMHSSFPSFNVVMTSTSALFEPPVTHNHHHHHQTFTQDENQCAVKQNYDNLCNPVVLGHVVDEFSSMVMPGPQQQGYNFYNAGGSHYGTHQAQETSQRSDWFAHSSVSFNHLPASTLHQGFMPQPYMPPMGFSQHSSIADTSSSYNQSQWTDEEHNKFLVALEKFCPEACRAREKGKVFVGLGAGVAKKISQAVGTRSVLQVRSHAQKHFLRESKKVKAETP</sequence>
<dbReference type="Gene3D" id="1.10.10.60">
    <property type="entry name" value="Homeodomain-like"/>
    <property type="match status" value="1"/>
</dbReference>
<dbReference type="PANTHER" id="PTHR12802">
    <property type="entry name" value="SWI/SNF COMPLEX-RELATED"/>
    <property type="match status" value="1"/>
</dbReference>
<gene>
    <name evidence="2" type="ORF">GTHE00462_LOCUS9632</name>
    <name evidence="3" type="ORF">GTHE00462_LOCUS9633</name>
</gene>
<dbReference type="InterPro" id="IPR009057">
    <property type="entry name" value="Homeodomain-like_sf"/>
</dbReference>
<dbReference type="SUPFAM" id="SSF46689">
    <property type="entry name" value="Homeodomain-like"/>
    <property type="match status" value="1"/>
</dbReference>
<dbReference type="AlphaFoldDB" id="A0A6U5YAJ5"/>
<dbReference type="InterPro" id="IPR001005">
    <property type="entry name" value="SANT/Myb"/>
</dbReference>
<dbReference type="CDD" id="cd00167">
    <property type="entry name" value="SANT"/>
    <property type="match status" value="1"/>
</dbReference>